<dbReference type="VEuPathDB" id="VectorBase:HLOH_046179"/>
<dbReference type="Gene3D" id="1.20.58.1520">
    <property type="match status" value="1"/>
</dbReference>
<dbReference type="GO" id="GO:0005737">
    <property type="term" value="C:cytoplasm"/>
    <property type="evidence" value="ECO:0007669"/>
    <property type="project" value="TreeGrafter"/>
</dbReference>
<dbReference type="EMBL" id="JABSTR010001244">
    <property type="protein sequence ID" value="KAH9383699.1"/>
    <property type="molecule type" value="Genomic_DNA"/>
</dbReference>
<evidence type="ECO:0000256" key="1">
    <source>
        <dbReference type="SAM" id="Coils"/>
    </source>
</evidence>
<dbReference type="GO" id="GO:0008017">
    <property type="term" value="F:microtubule binding"/>
    <property type="evidence" value="ECO:0007669"/>
    <property type="project" value="InterPro"/>
</dbReference>
<dbReference type="OMA" id="TMDEYIY"/>
<comment type="caution">
    <text evidence="3">The sequence shown here is derived from an EMBL/GenBank/DDBJ whole genome shotgun (WGS) entry which is preliminary data.</text>
</comment>
<dbReference type="OrthoDB" id="642895at2759"/>
<dbReference type="AlphaFoldDB" id="A0A9J6H7R0"/>
<evidence type="ECO:0000313" key="4">
    <source>
        <dbReference type="Proteomes" id="UP000821853"/>
    </source>
</evidence>
<name>A0A9J6H7R0_HAELO</name>
<accession>A0A9J6H7R0</accession>
<organism evidence="3 4">
    <name type="scientific">Haemaphysalis longicornis</name>
    <name type="common">Bush tick</name>
    <dbReference type="NCBI Taxonomy" id="44386"/>
    <lineage>
        <taxon>Eukaryota</taxon>
        <taxon>Metazoa</taxon>
        <taxon>Ecdysozoa</taxon>
        <taxon>Arthropoda</taxon>
        <taxon>Chelicerata</taxon>
        <taxon>Arachnida</taxon>
        <taxon>Acari</taxon>
        <taxon>Parasitiformes</taxon>
        <taxon>Ixodida</taxon>
        <taxon>Ixodoidea</taxon>
        <taxon>Ixodidae</taxon>
        <taxon>Haemaphysalinae</taxon>
        <taxon>Haemaphysalis</taxon>
    </lineage>
</organism>
<dbReference type="PANTHER" id="PTHR19321:SF41">
    <property type="entry name" value="FASCETTO-RELATED"/>
    <property type="match status" value="1"/>
</dbReference>
<dbReference type="InterPro" id="IPR007145">
    <property type="entry name" value="MAP65_Ase1_PRC1"/>
</dbReference>
<keyword evidence="4" id="KW-1185">Reference proteome</keyword>
<evidence type="ECO:0000313" key="3">
    <source>
        <dbReference type="EMBL" id="KAH9383699.1"/>
    </source>
</evidence>
<dbReference type="GO" id="GO:1990023">
    <property type="term" value="C:mitotic spindle midzone"/>
    <property type="evidence" value="ECO:0007669"/>
    <property type="project" value="TreeGrafter"/>
</dbReference>
<gene>
    <name evidence="3" type="ORF">HPB48_025465</name>
</gene>
<dbReference type="PANTHER" id="PTHR19321">
    <property type="entry name" value="PROTEIN REGULATOR OF CYTOKINESIS 1 PRC1-RELATED"/>
    <property type="match status" value="1"/>
</dbReference>
<reference evidence="3 4" key="1">
    <citation type="journal article" date="2020" name="Cell">
        <title>Large-Scale Comparative Analyses of Tick Genomes Elucidate Their Genetic Diversity and Vector Capacities.</title>
        <authorList>
            <consortium name="Tick Genome and Microbiome Consortium (TIGMIC)"/>
            <person name="Jia N."/>
            <person name="Wang J."/>
            <person name="Shi W."/>
            <person name="Du L."/>
            <person name="Sun Y."/>
            <person name="Zhan W."/>
            <person name="Jiang J.F."/>
            <person name="Wang Q."/>
            <person name="Zhang B."/>
            <person name="Ji P."/>
            <person name="Bell-Sakyi L."/>
            <person name="Cui X.M."/>
            <person name="Yuan T.T."/>
            <person name="Jiang B.G."/>
            <person name="Yang W.F."/>
            <person name="Lam T.T."/>
            <person name="Chang Q.C."/>
            <person name="Ding S.J."/>
            <person name="Wang X.J."/>
            <person name="Zhu J.G."/>
            <person name="Ruan X.D."/>
            <person name="Zhao L."/>
            <person name="Wei J.T."/>
            <person name="Ye R.Z."/>
            <person name="Que T.C."/>
            <person name="Du C.H."/>
            <person name="Zhou Y.H."/>
            <person name="Cheng J.X."/>
            <person name="Dai P.F."/>
            <person name="Guo W.B."/>
            <person name="Han X.H."/>
            <person name="Huang E.J."/>
            <person name="Li L.F."/>
            <person name="Wei W."/>
            <person name="Gao Y.C."/>
            <person name="Liu J.Z."/>
            <person name="Shao H.Z."/>
            <person name="Wang X."/>
            <person name="Wang C.C."/>
            <person name="Yang T.C."/>
            <person name="Huo Q.B."/>
            <person name="Li W."/>
            <person name="Chen H.Y."/>
            <person name="Chen S.E."/>
            <person name="Zhou L.G."/>
            <person name="Ni X.B."/>
            <person name="Tian J.H."/>
            <person name="Sheng Y."/>
            <person name="Liu T."/>
            <person name="Pan Y.S."/>
            <person name="Xia L.Y."/>
            <person name="Li J."/>
            <person name="Zhao F."/>
            <person name="Cao W.C."/>
        </authorList>
    </citation>
    <scope>NUCLEOTIDE SEQUENCE [LARGE SCALE GENOMIC DNA]</scope>
    <source>
        <strain evidence="3">HaeL-2018</strain>
    </source>
</reference>
<dbReference type="Pfam" id="PF03999">
    <property type="entry name" value="MAP65_ASE1"/>
    <property type="match status" value="1"/>
</dbReference>
<feature type="coiled-coil region" evidence="1">
    <location>
        <begin position="376"/>
        <end position="440"/>
    </location>
</feature>
<feature type="region of interest" description="Disordered" evidence="2">
    <location>
        <begin position="476"/>
        <end position="500"/>
    </location>
</feature>
<keyword evidence="1" id="KW-0175">Coiled coil</keyword>
<evidence type="ECO:0008006" key="5">
    <source>
        <dbReference type="Google" id="ProtNLM"/>
    </source>
</evidence>
<feature type="region of interest" description="Disordered" evidence="2">
    <location>
        <begin position="520"/>
        <end position="540"/>
    </location>
</feature>
<dbReference type="GO" id="GO:0051256">
    <property type="term" value="P:mitotic spindle midzone assembly"/>
    <property type="evidence" value="ECO:0007669"/>
    <property type="project" value="TreeGrafter"/>
</dbReference>
<protein>
    <recommendedName>
        <fullName evidence="5">Protein regulator of cytokinesis 1</fullName>
    </recommendedName>
</protein>
<feature type="compositionally biased region" description="Polar residues" evidence="2">
    <location>
        <begin position="520"/>
        <end position="536"/>
    </location>
</feature>
<sequence>MTEKLTTKVCDLTRLWWDIGVVGVALKNRLGRTEEHVDRLLSEMYKGEEDMRQRMVASNERLSTQVRELSEQLGLPLTLPESGLTALEQDSVLRTTVAELNLIKTQRKKERRRLLAEDAELRAKLGQAPPCQPWCSPIPSEEELLQISQNIAKLTEIKIMRQGKFWALRQEIIDMVRLLDAKPESPKEQEIVLEDPSQFLLSTSNLQAVEEYLQQLKDLEAQRRREHASLVERLSLYWERLDTPKAEREELQRAHSGLTAAALDALQQQIAGCEVLKRQKMQEFICRARDELLTWYSMCCVPKRRAQLEEDWDSEDWSEERLEWLEKELRTLKHLHAEHKDVFSKVERRETLWARLLDFERRTADPARLNNRGGRLLAEMKERKRLETELPRLEKEIMSYIDNYAGDEKEVFEAWSAEFLAHLEAQHATYNEEKERERLERVRARVARLAGVCTWHSTGCSRDEQGVESIALQELRRQQGPATPNRAGAKRPGQGTPACCSASKMSRLGMSSGASTMMVPTTPSTKAQQHPGTPSRRSPLRPIQAASLRGLSCHPVFFLSQKRAAARKLCVSGVQGLTAAAPRPVAAVKASQAVPEGSFCSFEGFAQGLTHRPVERPLTSSVIEPAATTDQAARAANTVCKKERGAVARFLVNS</sequence>
<evidence type="ECO:0000256" key="2">
    <source>
        <dbReference type="SAM" id="MobiDB-lite"/>
    </source>
</evidence>
<proteinExistence type="predicted"/>
<dbReference type="Proteomes" id="UP000821853">
    <property type="component" value="Unassembled WGS sequence"/>
</dbReference>